<dbReference type="EMBL" id="JANPWB010000006">
    <property type="protein sequence ID" value="KAJ1180795.1"/>
    <property type="molecule type" value="Genomic_DNA"/>
</dbReference>
<evidence type="ECO:0000256" key="1">
    <source>
        <dbReference type="SAM" id="MobiDB-lite"/>
    </source>
</evidence>
<sequence>MSTWGLRFLPSPAPPPTNQPARCREQQRSPERRLSGRPATYLLATHRGAYREADAGTHVILALGCVERHEVTGVSKGTQAQSKEIRCICLPPVDYSLFPPPCASPTAYTRAHGFCQMDGQEIWITVDFSKETSERRRAFLVLCPRLRQMEVKYGLFEPARMWVMKNGVSQDFYDP</sequence>
<dbReference type="Gene3D" id="3.30.250.20">
    <property type="entry name" value="L1 transposable element, C-terminal domain"/>
    <property type="match status" value="1"/>
</dbReference>
<gene>
    <name evidence="2" type="ORF">NDU88_006011</name>
</gene>
<accession>A0AAV7TX25</accession>
<proteinExistence type="predicted"/>
<evidence type="ECO:0000313" key="2">
    <source>
        <dbReference type="EMBL" id="KAJ1180795.1"/>
    </source>
</evidence>
<organism evidence="2 3">
    <name type="scientific">Pleurodeles waltl</name>
    <name type="common">Iberian ribbed newt</name>
    <dbReference type="NCBI Taxonomy" id="8319"/>
    <lineage>
        <taxon>Eukaryota</taxon>
        <taxon>Metazoa</taxon>
        <taxon>Chordata</taxon>
        <taxon>Craniata</taxon>
        <taxon>Vertebrata</taxon>
        <taxon>Euteleostomi</taxon>
        <taxon>Amphibia</taxon>
        <taxon>Batrachia</taxon>
        <taxon>Caudata</taxon>
        <taxon>Salamandroidea</taxon>
        <taxon>Salamandridae</taxon>
        <taxon>Pleurodelinae</taxon>
        <taxon>Pleurodeles</taxon>
    </lineage>
</organism>
<dbReference type="AlphaFoldDB" id="A0AAV7TX25"/>
<keyword evidence="3" id="KW-1185">Reference proteome</keyword>
<comment type="caution">
    <text evidence="2">The sequence shown here is derived from an EMBL/GenBank/DDBJ whole genome shotgun (WGS) entry which is preliminary data.</text>
</comment>
<dbReference type="Proteomes" id="UP001066276">
    <property type="component" value="Chromosome 3_2"/>
</dbReference>
<dbReference type="InterPro" id="IPR042566">
    <property type="entry name" value="L1_C"/>
</dbReference>
<protein>
    <submittedName>
        <fullName evidence="2">Uncharacterized protein</fullName>
    </submittedName>
</protein>
<reference evidence="2" key="1">
    <citation type="journal article" date="2022" name="bioRxiv">
        <title>Sequencing and chromosome-scale assembly of the giantPleurodeles waltlgenome.</title>
        <authorList>
            <person name="Brown T."/>
            <person name="Elewa A."/>
            <person name="Iarovenko S."/>
            <person name="Subramanian E."/>
            <person name="Araus A.J."/>
            <person name="Petzold A."/>
            <person name="Susuki M."/>
            <person name="Suzuki K.-i.T."/>
            <person name="Hayashi T."/>
            <person name="Toyoda A."/>
            <person name="Oliveira C."/>
            <person name="Osipova E."/>
            <person name="Leigh N.D."/>
            <person name="Simon A."/>
            <person name="Yun M.H."/>
        </authorList>
    </citation>
    <scope>NUCLEOTIDE SEQUENCE</scope>
    <source>
        <strain evidence="2">20211129_DDA</strain>
        <tissue evidence="2">Liver</tissue>
    </source>
</reference>
<feature type="compositionally biased region" description="Basic and acidic residues" evidence="1">
    <location>
        <begin position="22"/>
        <end position="34"/>
    </location>
</feature>
<evidence type="ECO:0000313" key="3">
    <source>
        <dbReference type="Proteomes" id="UP001066276"/>
    </source>
</evidence>
<feature type="region of interest" description="Disordered" evidence="1">
    <location>
        <begin position="1"/>
        <end position="38"/>
    </location>
</feature>
<name>A0AAV7TX25_PLEWA</name>